<dbReference type="PATRIC" id="fig|391623.17.peg.2109"/>
<name>F0LLY7_THEBM</name>
<sequence>MKREDVLWTLAGISFLHGYLAGNVFSAIFGVGVSGYIVYSQRRFNPKIEVSKVFEERLEEGKRSKVVLKIKNLGSAVKIKVKEEAPREIKVEAPSEVVLMPGEEKFVEYFITPENKGEYELLTKIYVYDTSELYFDEIILGKYKIEVFPSVDSIREAAKEDYSIRLGEVYKKSILLGLESMELYGLREYLPGDDLRRIDWKASSRLGKLIVREFLKERESDVYIVLDATREMRKGVKRAKIDYASTLALHLATLLLKKNYSVGMIIYWDEGFKAIKPAKGRDQLDKIRNAIRFKPERGLLSFKSSISLKLSERGRRFLGKLFPKKRRSVAEALLNIKTPSYLILITDLMSNTSQLYRLMLMIRKKHKGIILSPNPILFYSGELDEETLKFLYEKYLEREKTVRKFNSVIPTIDLGPSDYLREIVRELR</sequence>
<reference evidence="2 3" key="1">
    <citation type="journal article" date="2011" name="J. Bacteriol.">
        <title>Complete genome sequence of the hyperthermophilic, piezophilic, heterotrophic, and carboxydotrophic archaeon Thermococcus barophilus MP.</title>
        <authorList>
            <person name="Vannier P."/>
            <person name="Marteinsson V.T."/>
            <person name="Fridjonsson O.H."/>
            <person name="Oger P."/>
            <person name="Jebbar M."/>
        </authorList>
    </citation>
    <scope>NUCLEOTIDE SEQUENCE [LARGE SCALE GENOMIC DNA]</scope>
    <source>
        <strain evidence="3">DSM 11836 / MP</strain>
    </source>
</reference>
<organism evidence="2 3">
    <name type="scientific">Thermococcus barophilus (strain DSM 11836 / MP)</name>
    <dbReference type="NCBI Taxonomy" id="391623"/>
    <lineage>
        <taxon>Archaea</taxon>
        <taxon>Methanobacteriati</taxon>
        <taxon>Methanobacteriota</taxon>
        <taxon>Thermococci</taxon>
        <taxon>Thermococcales</taxon>
        <taxon>Thermococcaceae</taxon>
        <taxon>Thermococcus</taxon>
    </lineage>
</organism>
<protein>
    <recommendedName>
        <fullName evidence="1">DUF58 domain-containing protein</fullName>
    </recommendedName>
</protein>
<dbReference type="InterPro" id="IPR002881">
    <property type="entry name" value="DUF58"/>
</dbReference>
<evidence type="ECO:0000313" key="2">
    <source>
        <dbReference type="EMBL" id="ADT85086.1"/>
    </source>
</evidence>
<dbReference type="EMBL" id="CP002372">
    <property type="protein sequence ID" value="ADT85086.1"/>
    <property type="molecule type" value="Genomic_DNA"/>
</dbReference>
<dbReference type="PANTHER" id="PTHR33608:SF3">
    <property type="entry name" value="SLR2013 PROTEIN"/>
    <property type="match status" value="1"/>
</dbReference>
<dbReference type="Proteomes" id="UP000007478">
    <property type="component" value="Chromosome"/>
</dbReference>
<accession>F0LLY7</accession>
<dbReference type="PANTHER" id="PTHR33608">
    <property type="entry name" value="BLL2464 PROTEIN"/>
    <property type="match status" value="1"/>
</dbReference>
<dbReference type="HOGENOM" id="CLU_052301_0_0_2"/>
<keyword evidence="3" id="KW-1185">Reference proteome</keyword>
<dbReference type="AlphaFoldDB" id="F0LLY7"/>
<proteinExistence type="predicted"/>
<gene>
    <name evidence="2" type="ordered locus">TERMP_02112</name>
</gene>
<dbReference type="eggNOG" id="arCOG02742">
    <property type="taxonomic scope" value="Archaea"/>
</dbReference>
<evidence type="ECO:0000313" key="3">
    <source>
        <dbReference type="Proteomes" id="UP000007478"/>
    </source>
</evidence>
<dbReference type="KEGG" id="tba:TERMP_02112"/>
<evidence type="ECO:0000259" key="1">
    <source>
        <dbReference type="Pfam" id="PF01882"/>
    </source>
</evidence>
<dbReference type="GeneID" id="10042427"/>
<feature type="domain" description="DUF58" evidence="1">
    <location>
        <begin position="186"/>
        <end position="296"/>
    </location>
</feature>
<dbReference type="Pfam" id="PF01882">
    <property type="entry name" value="DUF58"/>
    <property type="match status" value="1"/>
</dbReference>
<dbReference type="OrthoDB" id="3263at2157"/>
<dbReference type="RefSeq" id="WP_013468382.1">
    <property type="nucleotide sequence ID" value="NC_014804.1"/>
</dbReference>